<evidence type="ECO:0000313" key="1">
    <source>
        <dbReference type="EMBL" id="MFD1886321.1"/>
    </source>
</evidence>
<comment type="caution">
    <text evidence="1">The sequence shown here is derived from an EMBL/GenBank/DDBJ whole genome shotgun (WGS) entry which is preliminary data.</text>
</comment>
<reference evidence="2" key="1">
    <citation type="journal article" date="2019" name="Int. J. Syst. Evol. Microbiol.">
        <title>The Global Catalogue of Microorganisms (GCM) 10K type strain sequencing project: providing services to taxonomists for standard genome sequencing and annotation.</title>
        <authorList>
            <consortium name="The Broad Institute Genomics Platform"/>
            <consortium name="The Broad Institute Genome Sequencing Center for Infectious Disease"/>
            <person name="Wu L."/>
            <person name="Ma J."/>
        </authorList>
    </citation>
    <scope>NUCLEOTIDE SEQUENCE [LARGE SCALE GENOMIC DNA]</scope>
    <source>
        <strain evidence="2">CCUG 54950</strain>
    </source>
</reference>
<keyword evidence="2" id="KW-1185">Reference proteome</keyword>
<name>A0ABW4RJB6_9BACL</name>
<evidence type="ECO:0000313" key="2">
    <source>
        <dbReference type="Proteomes" id="UP001597233"/>
    </source>
</evidence>
<accession>A0ABW4RJB6</accession>
<gene>
    <name evidence="1" type="ORF">ACFSC9_12385</name>
</gene>
<dbReference type="RefSeq" id="WP_347323340.1">
    <property type="nucleotide sequence ID" value="NZ_JBCGUH010000001.1"/>
</dbReference>
<sequence>MNRKGKDTQLAIHSRYARKKVARPLTAAVLAAVMLGTGVALPSSLLQGAYAASSTTTSAKQAVSANTAQRSYNLFLQRLQKPSTLGLARATLVNRIKQFDSYRATIAVLQLENAYMKHMDYASNLIYKESIQDALLRNYKANMTINQAAATLTNKADREALQQLGAMGYGLETSEGVFYPIIDYPAFSTFYNYIHGDIIDYINIMAAEVKAPTSYDAGIVISPTELLKRGLATEAFLNRYPVSNRRTAVEDNYRLMKFYIFYGSDNTPLFDPQTQEIDPLFEAGYRKSLNSYSAQQIKNSRLLTDLSDLLKLVDQNGGKGTDAVEQFLKQRVSDLS</sequence>
<proteinExistence type="predicted"/>
<protein>
    <recommendedName>
        <fullName evidence="3">SbsC C-terminal domain-containing protein</fullName>
    </recommendedName>
</protein>
<evidence type="ECO:0008006" key="3">
    <source>
        <dbReference type="Google" id="ProtNLM"/>
    </source>
</evidence>
<dbReference type="Proteomes" id="UP001597233">
    <property type="component" value="Unassembled WGS sequence"/>
</dbReference>
<organism evidence="1 2">
    <name type="scientific">Paenibacillus wenxiniae</name>
    <dbReference type="NCBI Taxonomy" id="1636843"/>
    <lineage>
        <taxon>Bacteria</taxon>
        <taxon>Bacillati</taxon>
        <taxon>Bacillota</taxon>
        <taxon>Bacilli</taxon>
        <taxon>Bacillales</taxon>
        <taxon>Paenibacillaceae</taxon>
        <taxon>Paenibacillus</taxon>
    </lineage>
</organism>
<dbReference type="EMBL" id="JBHUEH010000014">
    <property type="protein sequence ID" value="MFD1886321.1"/>
    <property type="molecule type" value="Genomic_DNA"/>
</dbReference>